<dbReference type="InterPro" id="IPR005326">
    <property type="entry name" value="Plectin_eS10_N"/>
</dbReference>
<keyword evidence="4 8" id="KW-0689">Ribosomal protein</keyword>
<evidence type="ECO:0000256" key="2">
    <source>
        <dbReference type="ARBA" id="ARBA00007278"/>
    </source>
</evidence>
<dbReference type="Proteomes" id="UP000823046">
    <property type="component" value="Unassembled WGS sequence"/>
</dbReference>
<name>A0ABQ7JF63_9APIC</name>
<keyword evidence="5" id="KW-0687">Ribonucleoprotein</keyword>
<evidence type="ECO:0000313" key="9">
    <source>
        <dbReference type="Proteomes" id="UP000823046"/>
    </source>
</evidence>
<evidence type="ECO:0000256" key="4">
    <source>
        <dbReference type="ARBA" id="ARBA00022980"/>
    </source>
</evidence>
<dbReference type="EMBL" id="JADAQX010000034">
    <property type="protein sequence ID" value="KAF8822650.1"/>
    <property type="molecule type" value="Genomic_DNA"/>
</dbReference>
<dbReference type="Gene3D" id="1.10.10.10">
    <property type="entry name" value="Winged helix-like DNA-binding domain superfamily/Winged helix DNA-binding domain"/>
    <property type="match status" value="1"/>
</dbReference>
<evidence type="ECO:0000313" key="8">
    <source>
        <dbReference type="EMBL" id="KAF8822650.1"/>
    </source>
</evidence>
<dbReference type="Pfam" id="PF03501">
    <property type="entry name" value="S10_plectin"/>
    <property type="match status" value="1"/>
</dbReference>
<dbReference type="InterPro" id="IPR036388">
    <property type="entry name" value="WH-like_DNA-bd_sf"/>
</dbReference>
<sequence length="136" mass="15570">MTLRTKPSLIPKTNRKAVYEYLFTQGVLVVQKDSKLPKHPDIEVPNLHVMMIMKSLNTQSYVEEKFNWQHHYYILTNTGVEHLREYLNLPSYVFPATFTKYARTGGGGGRGEKGNTNSNWRPRGGFGRGRDVPAVE</sequence>
<evidence type="ECO:0000256" key="3">
    <source>
        <dbReference type="ARBA" id="ARBA00022490"/>
    </source>
</evidence>
<gene>
    <name evidence="8" type="primary">RPS10</name>
    <name evidence="8" type="ORF">IE077_003191</name>
</gene>
<dbReference type="GO" id="GO:0005840">
    <property type="term" value="C:ribosome"/>
    <property type="evidence" value="ECO:0007669"/>
    <property type="project" value="UniProtKB-KW"/>
</dbReference>
<keyword evidence="9" id="KW-1185">Reference proteome</keyword>
<evidence type="ECO:0000259" key="7">
    <source>
        <dbReference type="Pfam" id="PF03501"/>
    </source>
</evidence>
<evidence type="ECO:0000256" key="1">
    <source>
        <dbReference type="ARBA" id="ARBA00004496"/>
    </source>
</evidence>
<feature type="domain" description="Plectin/eS10 N-terminal" evidence="7">
    <location>
        <begin position="10"/>
        <end position="100"/>
    </location>
</feature>
<protein>
    <submittedName>
        <fullName evidence="8">Ribosomal protein RPS10</fullName>
    </submittedName>
</protein>
<proteinExistence type="inferred from homology"/>
<reference evidence="8 9" key="1">
    <citation type="journal article" date="2020" name="bioRxiv">
        <title>Metabolic contributions of an alphaproteobacterial endosymbiont in the apicomplexan Cardiosporidium cionae.</title>
        <authorList>
            <person name="Hunter E.S."/>
            <person name="Paight C.J."/>
            <person name="Lane C.E."/>
        </authorList>
    </citation>
    <scope>NUCLEOTIDE SEQUENCE [LARGE SCALE GENOMIC DNA]</scope>
    <source>
        <strain evidence="8">ESH_2018</strain>
    </source>
</reference>
<dbReference type="PANTHER" id="PTHR12146">
    <property type="entry name" value="40S RIBOSOMAL PROTEIN S10"/>
    <property type="match status" value="1"/>
</dbReference>
<comment type="subcellular location">
    <subcellularLocation>
        <location evidence="1">Cytoplasm</location>
    </subcellularLocation>
</comment>
<dbReference type="PANTHER" id="PTHR12146:SF0">
    <property type="entry name" value="RIBOSOMAL PROTEIN S10"/>
    <property type="match status" value="1"/>
</dbReference>
<comment type="caution">
    <text evidence="8">The sequence shown here is derived from an EMBL/GenBank/DDBJ whole genome shotgun (WGS) entry which is preliminary data.</text>
</comment>
<feature type="region of interest" description="Disordered" evidence="6">
    <location>
        <begin position="105"/>
        <end position="136"/>
    </location>
</feature>
<evidence type="ECO:0000256" key="5">
    <source>
        <dbReference type="ARBA" id="ARBA00023274"/>
    </source>
</evidence>
<dbReference type="InterPro" id="IPR037447">
    <property type="entry name" value="Ribosomal_eS10"/>
</dbReference>
<comment type="similarity">
    <text evidence="2">Belongs to the eukaryotic ribosomal protein eS10 family.</text>
</comment>
<keyword evidence="3" id="KW-0963">Cytoplasm</keyword>
<accession>A0ABQ7JF63</accession>
<organism evidence="8 9">
    <name type="scientific">Cardiosporidium cionae</name>
    <dbReference type="NCBI Taxonomy" id="476202"/>
    <lineage>
        <taxon>Eukaryota</taxon>
        <taxon>Sar</taxon>
        <taxon>Alveolata</taxon>
        <taxon>Apicomplexa</taxon>
        <taxon>Aconoidasida</taxon>
        <taxon>Nephromycida</taxon>
        <taxon>Cardiosporidium</taxon>
    </lineage>
</organism>
<evidence type="ECO:0000256" key="6">
    <source>
        <dbReference type="SAM" id="MobiDB-lite"/>
    </source>
</evidence>